<keyword evidence="2" id="KW-1185">Reference proteome</keyword>
<dbReference type="Proteomes" id="UP001168972">
    <property type="component" value="Unassembled WGS sequence"/>
</dbReference>
<reference evidence="1" key="1">
    <citation type="journal article" date="2023" name="bioRxiv">
        <title>Scaffold-level genome assemblies of two parasitoid biocontrol wasps reveal the parthenogenesis mechanism and an associated novel virus.</title>
        <authorList>
            <person name="Inwood S."/>
            <person name="Skelly J."/>
            <person name="Guhlin J."/>
            <person name="Harrop T."/>
            <person name="Goldson S."/>
            <person name="Dearden P."/>
        </authorList>
    </citation>
    <scope>NUCLEOTIDE SEQUENCE</scope>
    <source>
        <strain evidence="1">Lincoln</strain>
        <tissue evidence="1">Whole body</tissue>
    </source>
</reference>
<dbReference type="AlphaFoldDB" id="A0AA39FRH6"/>
<proteinExistence type="predicted"/>
<sequence length="70" mass="8076">MNRHPHVIFEARTKANKGCGNVGNLEWRPVKNRRQKHVLGLSNSSGDRYKRDVREATKYIETAIIIDKAM</sequence>
<accession>A0AA39FRH6</accession>
<dbReference type="EMBL" id="JAQQBR010000006">
    <property type="protein sequence ID" value="KAK0174480.1"/>
    <property type="molecule type" value="Genomic_DNA"/>
</dbReference>
<feature type="non-terminal residue" evidence="1">
    <location>
        <position position="70"/>
    </location>
</feature>
<protein>
    <submittedName>
        <fullName evidence="1">Uncharacterized protein</fullName>
    </submittedName>
</protein>
<evidence type="ECO:0000313" key="1">
    <source>
        <dbReference type="EMBL" id="KAK0174480.1"/>
    </source>
</evidence>
<name>A0AA39FRH6_MICHY</name>
<comment type="caution">
    <text evidence="1">The sequence shown here is derived from an EMBL/GenBank/DDBJ whole genome shotgun (WGS) entry which is preliminary data.</text>
</comment>
<reference evidence="1" key="2">
    <citation type="submission" date="2023-03" db="EMBL/GenBank/DDBJ databases">
        <authorList>
            <person name="Inwood S.N."/>
            <person name="Skelly J.G."/>
            <person name="Guhlin J."/>
            <person name="Harrop T.W.R."/>
            <person name="Goldson S.G."/>
            <person name="Dearden P.K."/>
        </authorList>
    </citation>
    <scope>NUCLEOTIDE SEQUENCE</scope>
    <source>
        <strain evidence="1">Lincoln</strain>
        <tissue evidence="1">Whole body</tissue>
    </source>
</reference>
<evidence type="ECO:0000313" key="2">
    <source>
        <dbReference type="Proteomes" id="UP001168972"/>
    </source>
</evidence>
<gene>
    <name evidence="1" type="ORF">PV327_010243</name>
</gene>
<organism evidence="1 2">
    <name type="scientific">Microctonus hyperodae</name>
    <name type="common">Parasitoid wasp</name>
    <dbReference type="NCBI Taxonomy" id="165561"/>
    <lineage>
        <taxon>Eukaryota</taxon>
        <taxon>Metazoa</taxon>
        <taxon>Ecdysozoa</taxon>
        <taxon>Arthropoda</taxon>
        <taxon>Hexapoda</taxon>
        <taxon>Insecta</taxon>
        <taxon>Pterygota</taxon>
        <taxon>Neoptera</taxon>
        <taxon>Endopterygota</taxon>
        <taxon>Hymenoptera</taxon>
        <taxon>Apocrita</taxon>
        <taxon>Ichneumonoidea</taxon>
        <taxon>Braconidae</taxon>
        <taxon>Euphorinae</taxon>
        <taxon>Microctonus</taxon>
    </lineage>
</organism>